<comment type="caution">
    <text evidence="1">The sequence shown here is derived from an EMBL/GenBank/DDBJ whole genome shotgun (WGS) entry which is preliminary data.</text>
</comment>
<organism evidence="1 2">
    <name type="scientific">Vermiconidia calcicola</name>
    <dbReference type="NCBI Taxonomy" id="1690605"/>
    <lineage>
        <taxon>Eukaryota</taxon>
        <taxon>Fungi</taxon>
        <taxon>Dikarya</taxon>
        <taxon>Ascomycota</taxon>
        <taxon>Pezizomycotina</taxon>
        <taxon>Dothideomycetes</taxon>
        <taxon>Dothideomycetidae</taxon>
        <taxon>Mycosphaerellales</taxon>
        <taxon>Extremaceae</taxon>
        <taxon>Vermiconidia</taxon>
    </lineage>
</organism>
<accession>A0ACC3MQI2</accession>
<reference evidence="1" key="1">
    <citation type="submission" date="2023-07" db="EMBL/GenBank/DDBJ databases">
        <title>Black Yeasts Isolated from many extreme environments.</title>
        <authorList>
            <person name="Coleine C."/>
            <person name="Stajich J.E."/>
            <person name="Selbmann L."/>
        </authorList>
    </citation>
    <scope>NUCLEOTIDE SEQUENCE</scope>
    <source>
        <strain evidence="1">CCFEE 5714</strain>
    </source>
</reference>
<protein>
    <submittedName>
        <fullName evidence="1">Uncharacterized protein</fullName>
    </submittedName>
</protein>
<evidence type="ECO:0000313" key="1">
    <source>
        <dbReference type="EMBL" id="KAK3700337.1"/>
    </source>
</evidence>
<dbReference type="EMBL" id="JAUTXU010000187">
    <property type="protein sequence ID" value="KAK3700337.1"/>
    <property type="molecule type" value="Genomic_DNA"/>
</dbReference>
<evidence type="ECO:0000313" key="2">
    <source>
        <dbReference type="Proteomes" id="UP001281147"/>
    </source>
</evidence>
<dbReference type="Proteomes" id="UP001281147">
    <property type="component" value="Unassembled WGS sequence"/>
</dbReference>
<proteinExistence type="predicted"/>
<name>A0ACC3MQI2_9PEZI</name>
<sequence>MPASPPPKHQTTDRVSKSKRKKLPRLPANAQIHKRPLLHPAIPSPYSGNTQQKVIYVTAKTPFLSAVKRAEKLLKLSDKRAVQSATTQAGKQRQNQYRGKNRRKSGTATDEAGDEILAIAETLERQKGGGEEVLLKGTGKAVQKVLELGLWFQEKGDVYVVKLKTGSVGAIDDIAVVEEADVAASRDVDGEAEAGADKGEEDGEPMDVDSAETPDETDNRMQALDDDSKFAGAKKVAEEIPETRIRYVSSLEVAVSLR</sequence>
<keyword evidence="2" id="KW-1185">Reference proteome</keyword>
<gene>
    <name evidence="1" type="ORF">LTR37_016041</name>
</gene>